<feature type="transmembrane region" description="Helical" evidence="6">
    <location>
        <begin position="41"/>
        <end position="66"/>
    </location>
</feature>
<accession>A0A8J3U1W0</accession>
<proteinExistence type="predicted"/>
<gene>
    <name evidence="7" type="ORF">Pmi06nite_47320</name>
</gene>
<evidence type="ECO:0000313" key="8">
    <source>
        <dbReference type="Proteomes" id="UP000650628"/>
    </source>
</evidence>
<evidence type="ECO:0000313" key="7">
    <source>
        <dbReference type="EMBL" id="GII31290.1"/>
    </source>
</evidence>
<evidence type="ECO:0000256" key="4">
    <source>
        <dbReference type="ARBA" id="ARBA00022989"/>
    </source>
</evidence>
<keyword evidence="2" id="KW-1003">Cell membrane</keyword>
<reference evidence="7 8" key="1">
    <citation type="submission" date="2021-01" db="EMBL/GenBank/DDBJ databases">
        <title>Whole genome shotgun sequence of Planotetraspora mira NBRC 15435.</title>
        <authorList>
            <person name="Komaki H."/>
            <person name="Tamura T."/>
        </authorList>
    </citation>
    <scope>NUCLEOTIDE SEQUENCE [LARGE SCALE GENOMIC DNA]</scope>
    <source>
        <strain evidence="7 8">NBRC 15435</strain>
    </source>
</reference>
<evidence type="ECO:0000256" key="2">
    <source>
        <dbReference type="ARBA" id="ARBA00022475"/>
    </source>
</evidence>
<keyword evidence="5 6" id="KW-0472">Membrane</keyword>
<dbReference type="GO" id="GO:0015171">
    <property type="term" value="F:amino acid transmembrane transporter activity"/>
    <property type="evidence" value="ECO:0007669"/>
    <property type="project" value="TreeGrafter"/>
</dbReference>
<dbReference type="RefSeq" id="WP_203955206.1">
    <property type="nucleotide sequence ID" value="NZ_BOOO01000024.1"/>
</dbReference>
<dbReference type="Proteomes" id="UP000650628">
    <property type="component" value="Unassembled WGS sequence"/>
</dbReference>
<feature type="transmembrane region" description="Helical" evidence="6">
    <location>
        <begin position="6"/>
        <end position="29"/>
    </location>
</feature>
<evidence type="ECO:0000256" key="5">
    <source>
        <dbReference type="ARBA" id="ARBA00023136"/>
    </source>
</evidence>
<dbReference type="InterPro" id="IPR001123">
    <property type="entry name" value="LeuE-type"/>
</dbReference>
<dbReference type="Pfam" id="PF01810">
    <property type="entry name" value="LysE"/>
    <property type="match status" value="1"/>
</dbReference>
<dbReference type="PANTHER" id="PTHR30086:SF20">
    <property type="entry name" value="ARGININE EXPORTER PROTEIN ARGO-RELATED"/>
    <property type="match status" value="1"/>
</dbReference>
<comment type="subcellular location">
    <subcellularLocation>
        <location evidence="1">Cell membrane</location>
        <topology evidence="1">Multi-pass membrane protein</topology>
    </subcellularLocation>
</comment>
<evidence type="ECO:0000256" key="3">
    <source>
        <dbReference type="ARBA" id="ARBA00022692"/>
    </source>
</evidence>
<keyword evidence="8" id="KW-1185">Reference proteome</keyword>
<dbReference type="AlphaFoldDB" id="A0A8J3U1W0"/>
<dbReference type="EMBL" id="BOOO01000024">
    <property type="protein sequence ID" value="GII31290.1"/>
    <property type="molecule type" value="Genomic_DNA"/>
</dbReference>
<dbReference type="PIRSF" id="PIRSF006324">
    <property type="entry name" value="LeuE"/>
    <property type="match status" value="1"/>
</dbReference>
<sequence>MTIPSAIASFAVVAGLLTIVPGLDTALVLRSAATRGRTHAFATALGISTGALAWGAAAACGATALLTVSHGAYTALRIAGAIYLLWMGVGMLRALRGEQVLAVRRDPQAVRLSGSYLRGLTTNLLNPKIGVFYTAMLPQFIPEGAPHLATGLLLALVHDIEGMAWFALLILGAHQIGALLRRLRLSRRAVRRSMDAVTGTVLIGFGLELALSER</sequence>
<keyword evidence="4 6" id="KW-1133">Transmembrane helix</keyword>
<dbReference type="PANTHER" id="PTHR30086">
    <property type="entry name" value="ARGININE EXPORTER PROTEIN ARGO"/>
    <property type="match status" value="1"/>
</dbReference>
<organism evidence="7 8">
    <name type="scientific">Planotetraspora mira</name>
    <dbReference type="NCBI Taxonomy" id="58121"/>
    <lineage>
        <taxon>Bacteria</taxon>
        <taxon>Bacillati</taxon>
        <taxon>Actinomycetota</taxon>
        <taxon>Actinomycetes</taxon>
        <taxon>Streptosporangiales</taxon>
        <taxon>Streptosporangiaceae</taxon>
        <taxon>Planotetraspora</taxon>
    </lineage>
</organism>
<dbReference type="GO" id="GO:0005886">
    <property type="term" value="C:plasma membrane"/>
    <property type="evidence" value="ECO:0007669"/>
    <property type="project" value="UniProtKB-SubCell"/>
</dbReference>
<evidence type="ECO:0000256" key="1">
    <source>
        <dbReference type="ARBA" id="ARBA00004651"/>
    </source>
</evidence>
<protein>
    <submittedName>
        <fullName evidence="7">Lysine transporter LysE</fullName>
    </submittedName>
</protein>
<evidence type="ECO:0000256" key="6">
    <source>
        <dbReference type="SAM" id="Phobius"/>
    </source>
</evidence>
<keyword evidence="3 6" id="KW-0812">Transmembrane</keyword>
<comment type="caution">
    <text evidence="7">The sequence shown here is derived from an EMBL/GenBank/DDBJ whole genome shotgun (WGS) entry which is preliminary data.</text>
</comment>
<name>A0A8J3U1W0_9ACTN</name>
<feature type="transmembrane region" description="Helical" evidence="6">
    <location>
        <begin position="72"/>
        <end position="95"/>
    </location>
</feature>